<dbReference type="PANTHER" id="PTHR30544">
    <property type="entry name" value="23S RRNA METHYLTRANSFERASE"/>
    <property type="match status" value="1"/>
</dbReference>
<name>A0A0G0JRA6_9BACT</name>
<dbReference type="Gene3D" id="1.10.150.530">
    <property type="match status" value="1"/>
</dbReference>
<dbReference type="GO" id="GO:0051539">
    <property type="term" value="F:4 iron, 4 sulfur cluster binding"/>
    <property type="evidence" value="ECO:0007669"/>
    <property type="project" value="UniProtKB-KW"/>
</dbReference>
<dbReference type="AlphaFoldDB" id="A0A0G0JRA6"/>
<dbReference type="PATRIC" id="fig|1619036.3.peg.745"/>
<evidence type="ECO:0000259" key="7">
    <source>
        <dbReference type="PROSITE" id="PS51918"/>
    </source>
</evidence>
<dbReference type="PANTHER" id="PTHR30544:SF5">
    <property type="entry name" value="RADICAL SAM CORE DOMAIN-CONTAINING PROTEIN"/>
    <property type="match status" value="1"/>
</dbReference>
<evidence type="ECO:0000256" key="5">
    <source>
        <dbReference type="ARBA" id="ARBA00023004"/>
    </source>
</evidence>
<dbReference type="CDD" id="cd01335">
    <property type="entry name" value="Radical_SAM"/>
    <property type="match status" value="1"/>
</dbReference>
<dbReference type="EMBL" id="LBTN01000032">
    <property type="protein sequence ID" value="KKQ39464.1"/>
    <property type="molecule type" value="Genomic_DNA"/>
</dbReference>
<evidence type="ECO:0000256" key="6">
    <source>
        <dbReference type="ARBA" id="ARBA00023014"/>
    </source>
</evidence>
<dbReference type="GO" id="GO:0030488">
    <property type="term" value="P:tRNA methylation"/>
    <property type="evidence" value="ECO:0007669"/>
    <property type="project" value="TreeGrafter"/>
</dbReference>
<dbReference type="Pfam" id="PF04055">
    <property type="entry name" value="Radical_SAM"/>
    <property type="match status" value="1"/>
</dbReference>
<keyword evidence="8" id="KW-0489">Methyltransferase</keyword>
<organism evidence="8 9">
    <name type="scientific">Candidatus Magasanikbacteria bacterium GW2011_GWA2_37_8</name>
    <dbReference type="NCBI Taxonomy" id="1619036"/>
    <lineage>
        <taxon>Bacteria</taxon>
        <taxon>Candidatus Magasanikiibacteriota</taxon>
    </lineage>
</organism>
<dbReference type="GO" id="GO:0008168">
    <property type="term" value="F:methyltransferase activity"/>
    <property type="evidence" value="ECO:0007669"/>
    <property type="project" value="UniProtKB-KW"/>
</dbReference>
<dbReference type="SFLD" id="SFLDS00029">
    <property type="entry name" value="Radical_SAM"/>
    <property type="match status" value="1"/>
</dbReference>
<evidence type="ECO:0000256" key="3">
    <source>
        <dbReference type="ARBA" id="ARBA00022691"/>
    </source>
</evidence>
<protein>
    <submittedName>
        <fullName evidence="8">Putative dual-specificity RNA methyltransferase RlmN</fullName>
    </submittedName>
</protein>
<dbReference type="STRING" id="1619036.US58_C0032G0003"/>
<dbReference type="Gene3D" id="3.20.20.70">
    <property type="entry name" value="Aldolase class I"/>
    <property type="match status" value="1"/>
</dbReference>
<dbReference type="SUPFAM" id="SSF102114">
    <property type="entry name" value="Radical SAM enzymes"/>
    <property type="match status" value="1"/>
</dbReference>
<keyword evidence="8" id="KW-0808">Transferase</keyword>
<dbReference type="InterPro" id="IPR040072">
    <property type="entry name" value="Methyltransferase_A"/>
</dbReference>
<comment type="caution">
    <text evidence="8">The sequence shown here is derived from an EMBL/GenBank/DDBJ whole genome shotgun (WGS) entry which is preliminary data.</text>
</comment>
<sequence length="239" mass="27443">MENLPNILKNEPAFRKKQIYKAWFDLNINRYEKISTLSLALREKLKNIPWLTVKLKTLQTSKTEHTSKALLELTDGEVIETVLMGRDNKKEDKPAELRYTICVSTQVGCPMNCAFCATGKMGFKRNLTTEEIVDQYRYWQKWLGKKGKIDNIVLMGQGEPLLNYDNVKNALNILLDNTDIGPRKITLSTAGVPSAMEKMIEDKEFPTVRFALSLHSATENTRTKLMPSHQKDFLKFLIE</sequence>
<dbReference type="InterPro" id="IPR007197">
    <property type="entry name" value="rSAM"/>
</dbReference>
<keyword evidence="3" id="KW-0949">S-adenosyl-L-methionine</keyword>
<keyword evidence="4" id="KW-0479">Metal-binding</keyword>
<accession>A0A0G0JRA6</accession>
<dbReference type="InterPro" id="IPR013785">
    <property type="entry name" value="Aldolase_TIM"/>
</dbReference>
<proteinExistence type="predicted"/>
<evidence type="ECO:0000256" key="4">
    <source>
        <dbReference type="ARBA" id="ARBA00022723"/>
    </source>
</evidence>
<dbReference type="Proteomes" id="UP000034333">
    <property type="component" value="Unassembled WGS sequence"/>
</dbReference>
<dbReference type="GO" id="GO:0070475">
    <property type="term" value="P:rRNA base methylation"/>
    <property type="evidence" value="ECO:0007669"/>
    <property type="project" value="TreeGrafter"/>
</dbReference>
<reference evidence="8 9" key="1">
    <citation type="journal article" date="2015" name="Nature">
        <title>rRNA introns, odd ribosomes, and small enigmatic genomes across a large radiation of phyla.</title>
        <authorList>
            <person name="Brown C.T."/>
            <person name="Hug L.A."/>
            <person name="Thomas B.C."/>
            <person name="Sharon I."/>
            <person name="Castelle C.J."/>
            <person name="Singh A."/>
            <person name="Wilkins M.J."/>
            <person name="Williams K.H."/>
            <person name="Banfield J.F."/>
        </authorList>
    </citation>
    <scope>NUCLEOTIDE SEQUENCE [LARGE SCALE GENOMIC DNA]</scope>
</reference>
<dbReference type="GO" id="GO:0046872">
    <property type="term" value="F:metal ion binding"/>
    <property type="evidence" value="ECO:0007669"/>
    <property type="project" value="UniProtKB-KW"/>
</dbReference>
<feature type="domain" description="Radical SAM core" evidence="7">
    <location>
        <begin position="95"/>
        <end position="239"/>
    </location>
</feature>
<dbReference type="InterPro" id="IPR058240">
    <property type="entry name" value="rSAM_sf"/>
</dbReference>
<keyword evidence="5" id="KW-0408">Iron</keyword>
<comment type="cofactor">
    <cofactor evidence="1">
        <name>[4Fe-4S] cluster</name>
        <dbReference type="ChEBI" id="CHEBI:49883"/>
    </cofactor>
</comment>
<evidence type="ECO:0000313" key="8">
    <source>
        <dbReference type="EMBL" id="KKQ39464.1"/>
    </source>
</evidence>
<evidence type="ECO:0000256" key="1">
    <source>
        <dbReference type="ARBA" id="ARBA00001966"/>
    </source>
</evidence>
<keyword evidence="6" id="KW-0411">Iron-sulfur</keyword>
<gene>
    <name evidence="8" type="ORF">US58_C0032G0003</name>
</gene>
<evidence type="ECO:0000256" key="2">
    <source>
        <dbReference type="ARBA" id="ARBA00022485"/>
    </source>
</evidence>
<keyword evidence="2" id="KW-0004">4Fe-4S</keyword>
<dbReference type="PROSITE" id="PS51918">
    <property type="entry name" value="RADICAL_SAM"/>
    <property type="match status" value="1"/>
</dbReference>
<evidence type="ECO:0000313" key="9">
    <source>
        <dbReference type="Proteomes" id="UP000034333"/>
    </source>
</evidence>